<comment type="subcellular location">
    <subcellularLocation>
        <location evidence="1">Mitochondrion inner membrane</location>
        <topology evidence="1">Peripheral membrane protein</topology>
        <orientation evidence="1">Matrix side</orientation>
    </subcellularLocation>
</comment>
<evidence type="ECO:0000256" key="7">
    <source>
        <dbReference type="ARBA" id="ARBA00023128"/>
    </source>
</evidence>
<evidence type="ECO:0000256" key="3">
    <source>
        <dbReference type="ARBA" id="ARBA00022660"/>
    </source>
</evidence>
<evidence type="ECO:0000259" key="12">
    <source>
        <dbReference type="Pfam" id="PF05193"/>
    </source>
</evidence>
<dbReference type="EMBL" id="SPRO01000004">
    <property type="protein sequence ID" value="TIC33697.1"/>
    <property type="molecule type" value="Genomic_DNA"/>
</dbReference>
<dbReference type="InterPro" id="IPR050361">
    <property type="entry name" value="MPP/UQCRC_Complex"/>
</dbReference>
<evidence type="ECO:0000313" key="13">
    <source>
        <dbReference type="EMBL" id="TIB81893.1"/>
    </source>
</evidence>
<dbReference type="Proteomes" id="UP000305647">
    <property type="component" value="Unassembled WGS sequence"/>
</dbReference>
<evidence type="ECO:0000313" key="16">
    <source>
        <dbReference type="EMBL" id="TIC68311.1"/>
    </source>
</evidence>
<evidence type="ECO:0000313" key="18">
    <source>
        <dbReference type="Proteomes" id="UP000305647"/>
    </source>
</evidence>
<feature type="domain" description="Peptidase M16 N-terminal" evidence="11">
    <location>
        <begin position="22"/>
        <end position="153"/>
    </location>
</feature>
<keyword evidence="4" id="KW-0999">Mitochondrion inner membrane</keyword>
<evidence type="ECO:0000256" key="10">
    <source>
        <dbReference type="ARBA" id="ARBA00040751"/>
    </source>
</evidence>
<dbReference type="AlphaFoldDB" id="A0A4T0MFC5"/>
<evidence type="ECO:0000313" key="17">
    <source>
        <dbReference type="Proteomes" id="UP000305362"/>
    </source>
</evidence>
<protein>
    <recommendedName>
        <fullName evidence="10">Cytochrome b-c1 complex subunit 2, mitochondrial</fullName>
    </recommendedName>
</protein>
<comment type="similarity">
    <text evidence="9">Belongs to the peptidase M16 family. UQCRC2/QCR2 subfamily.</text>
</comment>
<evidence type="ECO:0000313" key="15">
    <source>
        <dbReference type="EMBL" id="TIC67164.1"/>
    </source>
</evidence>
<accession>A0A4T0MFC5</accession>
<dbReference type="GO" id="GO:0046872">
    <property type="term" value="F:metal ion binding"/>
    <property type="evidence" value="ECO:0007669"/>
    <property type="project" value="InterPro"/>
</dbReference>
<dbReference type="Gene3D" id="3.30.830.10">
    <property type="entry name" value="Metalloenzyme, LuxS/M16 peptidase-like"/>
    <property type="match status" value="2"/>
</dbReference>
<keyword evidence="7" id="KW-0496">Mitochondrion</keyword>
<organism evidence="13 20">
    <name type="scientific">Wallemia mellicola</name>
    <dbReference type="NCBI Taxonomy" id="1708541"/>
    <lineage>
        <taxon>Eukaryota</taxon>
        <taxon>Fungi</taxon>
        <taxon>Dikarya</taxon>
        <taxon>Basidiomycota</taxon>
        <taxon>Wallemiomycotina</taxon>
        <taxon>Wallemiomycetes</taxon>
        <taxon>Wallemiales</taxon>
        <taxon>Wallemiaceae</taxon>
        <taxon>Wallemia</taxon>
    </lineage>
</organism>
<dbReference type="Proteomes" id="UP000309601">
    <property type="component" value="Unassembled WGS sequence"/>
</dbReference>
<dbReference type="GO" id="GO:0005743">
    <property type="term" value="C:mitochondrial inner membrane"/>
    <property type="evidence" value="ECO:0007669"/>
    <property type="project" value="UniProtKB-SubCell"/>
</dbReference>
<dbReference type="OrthoDB" id="6369905at2759"/>
<feature type="domain" description="Peptidase M16 C-terminal" evidence="12">
    <location>
        <begin position="159"/>
        <end position="327"/>
    </location>
</feature>
<dbReference type="EMBL" id="SPRC01000004">
    <property type="protein sequence ID" value="TIB81893.1"/>
    <property type="molecule type" value="Genomic_DNA"/>
</dbReference>
<dbReference type="PANTHER" id="PTHR11851:SF209">
    <property type="entry name" value="CYTOCHROME B-C1 COMPLEX SUBUNIT 2, MITOCHONDRIAL"/>
    <property type="match status" value="1"/>
</dbReference>
<keyword evidence="6" id="KW-0249">Electron transport</keyword>
<dbReference type="GO" id="GO:0016787">
    <property type="term" value="F:hydrolase activity"/>
    <property type="evidence" value="ECO:0007669"/>
    <property type="project" value="UniProtKB-KW"/>
</dbReference>
<dbReference type="Pfam" id="PF05193">
    <property type="entry name" value="Peptidase_M16_C"/>
    <property type="match status" value="1"/>
</dbReference>
<dbReference type="InterPro" id="IPR011249">
    <property type="entry name" value="Metalloenz_LuxS/M16"/>
</dbReference>
<keyword evidence="5" id="KW-0809">Transit peptide</keyword>
<evidence type="ECO:0000256" key="9">
    <source>
        <dbReference type="ARBA" id="ARBA00038146"/>
    </source>
</evidence>
<evidence type="ECO:0000256" key="5">
    <source>
        <dbReference type="ARBA" id="ARBA00022946"/>
    </source>
</evidence>
<dbReference type="InterPro" id="IPR011765">
    <property type="entry name" value="Pept_M16_N"/>
</dbReference>
<name>A0A4T0MFC5_9BASI</name>
<proteinExistence type="inferred from homology"/>
<evidence type="ECO:0000256" key="1">
    <source>
        <dbReference type="ARBA" id="ARBA00004443"/>
    </source>
</evidence>
<dbReference type="PANTHER" id="PTHR11851">
    <property type="entry name" value="METALLOPROTEASE"/>
    <property type="match status" value="1"/>
</dbReference>
<reference evidence="17 18" key="1">
    <citation type="submission" date="2019-03" db="EMBL/GenBank/DDBJ databases">
        <title>Sequencing 25 genomes of Wallemia mellicola.</title>
        <authorList>
            <person name="Gostincar C."/>
        </authorList>
    </citation>
    <scope>NUCLEOTIDE SEQUENCE [LARGE SCALE GENOMIC DNA]</scope>
    <source>
        <strain evidence="15 19">EXF-1274</strain>
        <strain evidence="16 17">EXF-1277</strain>
        <strain evidence="13 20">EXF-6152</strain>
        <strain evidence="14 18">EXF-8738</strain>
    </source>
</reference>
<dbReference type="EMBL" id="SPRV01000013">
    <property type="protein sequence ID" value="TIC68311.1"/>
    <property type="molecule type" value="Genomic_DNA"/>
</dbReference>
<evidence type="ECO:0000313" key="19">
    <source>
        <dbReference type="Proteomes" id="UP000309601"/>
    </source>
</evidence>
<keyword evidence="2" id="KW-0813">Transport</keyword>
<sequence length="404" mass="43412">MNRSLALNNNLKSAFKPSLAGSLNVVFNAGTRFEDNQGVANVLKNFAFRNTAERSSLRQVREAEAAGGVLYSTLTRDNLILSADFLPQHQELFVQILADVVKSTKFTQHEYDEAVKPALQAEFNAAQQNALIQAIDTAHTIAFRRGLGNSLFSASEHPVKLEDVKAYASKVYSADNVAFLSTGPSDISSSLSKYFSGLSSTGQAQTQKSQYFGGEQRLNLPHEGHALPSAFISWGSNSSSPAHTVLAELLGSGSNIKWNKGLSPLAAIEEADVKAVNFEYSDASLFGFAVQSSSESNVKKASQKAVEAFKKIAQNGVESTQLQAAIAKSKFNYTLYADSADGWKQINGNGLINNNLKSLDQVLGEFDAVSTSSIQQAAADLLKNKVTLVTVGGRELPYADELGL</sequence>
<dbReference type="Pfam" id="PF00675">
    <property type="entry name" value="Peptidase_M16"/>
    <property type="match status" value="1"/>
</dbReference>
<evidence type="ECO:0000256" key="6">
    <source>
        <dbReference type="ARBA" id="ARBA00022982"/>
    </source>
</evidence>
<dbReference type="Proteomes" id="UP000310685">
    <property type="component" value="Unassembled WGS sequence"/>
</dbReference>
<evidence type="ECO:0000259" key="11">
    <source>
        <dbReference type="Pfam" id="PF00675"/>
    </source>
</evidence>
<keyword evidence="3" id="KW-0679">Respiratory chain</keyword>
<dbReference type="InterPro" id="IPR007863">
    <property type="entry name" value="Peptidase_M16_C"/>
</dbReference>
<keyword evidence="13" id="KW-0378">Hydrolase</keyword>
<evidence type="ECO:0000313" key="14">
    <source>
        <dbReference type="EMBL" id="TIC33697.1"/>
    </source>
</evidence>
<comment type="caution">
    <text evidence="13">The sequence shown here is derived from an EMBL/GenBank/DDBJ whole genome shotgun (WGS) entry which is preliminary data.</text>
</comment>
<keyword evidence="8" id="KW-0472">Membrane</keyword>
<evidence type="ECO:0000256" key="4">
    <source>
        <dbReference type="ARBA" id="ARBA00022792"/>
    </source>
</evidence>
<dbReference type="SUPFAM" id="SSF63411">
    <property type="entry name" value="LuxS/MPP-like metallohydrolase"/>
    <property type="match status" value="2"/>
</dbReference>
<dbReference type="Proteomes" id="UP000305362">
    <property type="component" value="Unassembled WGS sequence"/>
</dbReference>
<evidence type="ECO:0000256" key="8">
    <source>
        <dbReference type="ARBA" id="ARBA00023136"/>
    </source>
</evidence>
<gene>
    <name evidence="15" type="ORF">E3Q02_01592</name>
    <name evidence="16" type="ORF">E3Q03_01651</name>
    <name evidence="14" type="ORF">E3Q10_00712</name>
    <name evidence="13" type="ORF">E3Q22_00564</name>
</gene>
<dbReference type="EMBL" id="SPRW01000013">
    <property type="protein sequence ID" value="TIC67164.1"/>
    <property type="molecule type" value="Genomic_DNA"/>
</dbReference>
<evidence type="ECO:0000313" key="20">
    <source>
        <dbReference type="Proteomes" id="UP000310685"/>
    </source>
</evidence>
<evidence type="ECO:0000256" key="2">
    <source>
        <dbReference type="ARBA" id="ARBA00022448"/>
    </source>
</evidence>